<dbReference type="PRINTS" id="PR00463">
    <property type="entry name" value="EP450I"/>
</dbReference>
<dbReference type="PROSITE" id="PS00086">
    <property type="entry name" value="CYTOCHROME_P450"/>
    <property type="match status" value="1"/>
</dbReference>
<feature type="binding site" description="axial binding residue" evidence="10">
    <location>
        <position position="446"/>
    </location>
    <ligand>
        <name>heme</name>
        <dbReference type="ChEBI" id="CHEBI:30413"/>
    </ligand>
    <ligandPart>
        <name>Fe</name>
        <dbReference type="ChEBI" id="CHEBI:18248"/>
    </ligandPart>
</feature>
<dbReference type="PANTHER" id="PTHR24286:SF53">
    <property type="entry name" value="BETA-AMYRIN 28-OXIDASE-LIKE"/>
    <property type="match status" value="1"/>
</dbReference>
<evidence type="ECO:0000256" key="8">
    <source>
        <dbReference type="ARBA" id="ARBA00023004"/>
    </source>
</evidence>
<dbReference type="InterPro" id="IPR036396">
    <property type="entry name" value="Cyt_P450_sf"/>
</dbReference>
<reference evidence="13" key="2">
    <citation type="submission" date="2020-08" db="EMBL/GenBank/DDBJ databases">
        <title>Plant Genome Project.</title>
        <authorList>
            <person name="Zhang R.-G."/>
        </authorList>
    </citation>
    <scope>NUCLEOTIDE SEQUENCE</scope>
    <source>
        <strain evidence="13">Huo1</strain>
        <tissue evidence="13">Leaf</tissue>
    </source>
</reference>
<keyword evidence="8 10" id="KW-0408">Iron</keyword>
<dbReference type="FunFam" id="1.10.630.10:FF:000022">
    <property type="entry name" value="Taxadiene 5-alpha hydroxylase"/>
    <property type="match status" value="1"/>
</dbReference>
<evidence type="ECO:0000256" key="3">
    <source>
        <dbReference type="ARBA" id="ARBA00010617"/>
    </source>
</evidence>
<evidence type="ECO:0000256" key="1">
    <source>
        <dbReference type="ARBA" id="ARBA00001971"/>
    </source>
</evidence>
<organism evidence="13">
    <name type="scientific">Salvia splendens</name>
    <name type="common">Scarlet sage</name>
    <dbReference type="NCBI Taxonomy" id="180675"/>
    <lineage>
        <taxon>Eukaryota</taxon>
        <taxon>Viridiplantae</taxon>
        <taxon>Streptophyta</taxon>
        <taxon>Embryophyta</taxon>
        <taxon>Tracheophyta</taxon>
        <taxon>Spermatophyta</taxon>
        <taxon>Magnoliopsida</taxon>
        <taxon>eudicotyledons</taxon>
        <taxon>Gunneridae</taxon>
        <taxon>Pentapetalae</taxon>
        <taxon>asterids</taxon>
        <taxon>lamiids</taxon>
        <taxon>Lamiales</taxon>
        <taxon>Lamiaceae</taxon>
        <taxon>Nepetoideae</taxon>
        <taxon>Mentheae</taxon>
        <taxon>Salviinae</taxon>
        <taxon>Salvia</taxon>
        <taxon>Salvia subgen. Calosphace</taxon>
        <taxon>core Calosphace</taxon>
    </lineage>
</organism>
<dbReference type="InterPro" id="IPR017972">
    <property type="entry name" value="Cyt_P450_CS"/>
</dbReference>
<name>A0A8X8WA16_SALSN</name>
<evidence type="ECO:0000256" key="4">
    <source>
        <dbReference type="ARBA" id="ARBA00022692"/>
    </source>
</evidence>
<evidence type="ECO:0000256" key="9">
    <source>
        <dbReference type="ARBA" id="ARBA00023136"/>
    </source>
</evidence>
<keyword evidence="4 12" id="KW-0812">Transmembrane</keyword>
<evidence type="ECO:0008006" key="15">
    <source>
        <dbReference type="Google" id="ProtNLM"/>
    </source>
</evidence>
<evidence type="ECO:0000256" key="5">
    <source>
        <dbReference type="ARBA" id="ARBA00022723"/>
    </source>
</evidence>
<dbReference type="GO" id="GO:0016114">
    <property type="term" value="P:terpenoid biosynthetic process"/>
    <property type="evidence" value="ECO:0007669"/>
    <property type="project" value="UniProtKB-ARBA"/>
</dbReference>
<dbReference type="EMBL" id="PNBA02000019">
    <property type="protein sequence ID" value="KAG6390301.1"/>
    <property type="molecule type" value="Genomic_DNA"/>
</dbReference>
<keyword evidence="7 11" id="KW-0560">Oxidoreductase</keyword>
<dbReference type="CDD" id="cd11043">
    <property type="entry name" value="CYP90-like"/>
    <property type="match status" value="1"/>
</dbReference>
<evidence type="ECO:0000313" key="14">
    <source>
        <dbReference type="Proteomes" id="UP000298416"/>
    </source>
</evidence>
<accession>A0A8X8WA16</accession>
<dbReference type="PANTHER" id="PTHR24286">
    <property type="entry name" value="CYTOCHROME P450 26"/>
    <property type="match status" value="1"/>
</dbReference>
<dbReference type="GO" id="GO:0020037">
    <property type="term" value="F:heme binding"/>
    <property type="evidence" value="ECO:0007669"/>
    <property type="project" value="InterPro"/>
</dbReference>
<dbReference type="Proteomes" id="UP000298416">
    <property type="component" value="Unassembled WGS sequence"/>
</dbReference>
<keyword evidence="9 12" id="KW-0472">Membrane</keyword>
<keyword evidence="10 11" id="KW-0349">Heme</keyword>
<keyword evidence="6 12" id="KW-1133">Transmembrane helix</keyword>
<evidence type="ECO:0000256" key="7">
    <source>
        <dbReference type="ARBA" id="ARBA00023002"/>
    </source>
</evidence>
<keyword evidence="5 10" id="KW-0479">Metal-binding</keyword>
<dbReference type="GO" id="GO:0005506">
    <property type="term" value="F:iron ion binding"/>
    <property type="evidence" value="ECO:0007669"/>
    <property type="project" value="InterPro"/>
</dbReference>
<evidence type="ECO:0000256" key="6">
    <source>
        <dbReference type="ARBA" id="ARBA00022989"/>
    </source>
</evidence>
<keyword evidence="11" id="KW-0503">Monooxygenase</keyword>
<dbReference type="InterPro" id="IPR002401">
    <property type="entry name" value="Cyt_P450_E_grp-I"/>
</dbReference>
<dbReference type="Pfam" id="PF00067">
    <property type="entry name" value="p450"/>
    <property type="match status" value="1"/>
</dbReference>
<dbReference type="GO" id="GO:0016712">
    <property type="term" value="F:oxidoreductase activity, acting on paired donors, with incorporation or reduction of molecular oxygen, reduced flavin or flavoprotein as one donor, and incorporation of one atom of oxygen"/>
    <property type="evidence" value="ECO:0007669"/>
    <property type="project" value="UniProtKB-ARBA"/>
</dbReference>
<dbReference type="SUPFAM" id="SSF48264">
    <property type="entry name" value="Cytochrome P450"/>
    <property type="match status" value="1"/>
</dbReference>
<gene>
    <name evidence="13" type="ORF">SASPL_148033</name>
</gene>
<protein>
    <recommendedName>
        <fullName evidence="15">Beta-amyrin 28-oxidase</fullName>
    </recommendedName>
</protein>
<feature type="transmembrane region" description="Helical" evidence="12">
    <location>
        <begin position="22"/>
        <end position="43"/>
    </location>
</feature>
<sequence>MLTSIYIIEDSFSFLKTNMEAIVSYFLPLFLLPLSLYLFSIILHGNASDDRKNLPPGSRGWPVLGENLKFSRSPEKFVAERMWKHSPEIFQTSLVGAKMATFCGAKGNKFLFSNENKLLSFWFPQSMRRVLSFPHIAESNMKVGPATKSILHHDLLSPGALKKHVPAMDALAREHMARHWRPGSVARVLPLAKKYTFELACELVLSEVDPRRVKRLSDPFTAVTEGMLSVPVDFPGTAYRRAIRGGEAMREEVMRIVRERREELEGRNEGEGEGETGDFLSKMVMARDEDGQFMGEKEICTQVIGMLVASYDTTSSALTSVMNNLAQLPHVYNEVLKEQMEIAESKGPGELLTWDDIEKMKYSWNVVRESLRLTPPSLGSFREVATEFTYAGFTIPKGWKTFWTAYSTHKNPNCFPDPERFDPSRFEGSGPAPYTFVPFGGGPRMCPGKEYARLELLVMMHNVVTRFRLEKTIPNEKIVYHATPTPVYGLPLRLHPHQK</sequence>
<comment type="cofactor">
    <cofactor evidence="1 10">
        <name>heme</name>
        <dbReference type="ChEBI" id="CHEBI:30413"/>
    </cofactor>
</comment>
<dbReference type="AlphaFoldDB" id="A0A8X8WA16"/>
<evidence type="ECO:0000256" key="10">
    <source>
        <dbReference type="PIRSR" id="PIRSR602401-1"/>
    </source>
</evidence>
<comment type="caution">
    <text evidence="13">The sequence shown here is derived from an EMBL/GenBank/DDBJ whole genome shotgun (WGS) entry which is preliminary data.</text>
</comment>
<comment type="subcellular location">
    <subcellularLocation>
        <location evidence="2">Membrane</location>
        <topology evidence="2">Single-pass membrane protein</topology>
    </subcellularLocation>
</comment>
<evidence type="ECO:0000313" key="13">
    <source>
        <dbReference type="EMBL" id="KAG6390301.1"/>
    </source>
</evidence>
<keyword evidence="14" id="KW-1185">Reference proteome</keyword>
<dbReference type="Gene3D" id="1.10.630.10">
    <property type="entry name" value="Cytochrome P450"/>
    <property type="match status" value="1"/>
</dbReference>
<evidence type="ECO:0000256" key="11">
    <source>
        <dbReference type="RuleBase" id="RU000461"/>
    </source>
</evidence>
<comment type="similarity">
    <text evidence="3 11">Belongs to the cytochrome P450 family.</text>
</comment>
<dbReference type="InterPro" id="IPR001128">
    <property type="entry name" value="Cyt_P450"/>
</dbReference>
<dbReference type="PRINTS" id="PR00385">
    <property type="entry name" value="P450"/>
</dbReference>
<reference evidence="13" key="1">
    <citation type="submission" date="2018-01" db="EMBL/GenBank/DDBJ databases">
        <authorList>
            <person name="Mao J.F."/>
        </authorList>
    </citation>
    <scope>NUCLEOTIDE SEQUENCE</scope>
    <source>
        <strain evidence="13">Huo1</strain>
        <tissue evidence="13">Leaf</tissue>
    </source>
</reference>
<evidence type="ECO:0000256" key="12">
    <source>
        <dbReference type="SAM" id="Phobius"/>
    </source>
</evidence>
<dbReference type="GO" id="GO:0016125">
    <property type="term" value="P:sterol metabolic process"/>
    <property type="evidence" value="ECO:0007669"/>
    <property type="project" value="TreeGrafter"/>
</dbReference>
<evidence type="ECO:0000256" key="2">
    <source>
        <dbReference type="ARBA" id="ARBA00004167"/>
    </source>
</evidence>
<proteinExistence type="inferred from homology"/>
<dbReference type="GO" id="GO:0016020">
    <property type="term" value="C:membrane"/>
    <property type="evidence" value="ECO:0007669"/>
    <property type="project" value="UniProtKB-SubCell"/>
</dbReference>